<organism evidence="2 3">
    <name type="scientific">Pseudomonas asiatica</name>
    <dbReference type="NCBI Taxonomy" id="2219225"/>
    <lineage>
        <taxon>Bacteria</taxon>
        <taxon>Pseudomonadati</taxon>
        <taxon>Pseudomonadota</taxon>
        <taxon>Gammaproteobacteria</taxon>
        <taxon>Pseudomonadales</taxon>
        <taxon>Pseudomonadaceae</taxon>
        <taxon>Pseudomonas</taxon>
    </lineage>
</organism>
<protein>
    <submittedName>
        <fullName evidence="2">Uncharacterized protein</fullName>
    </submittedName>
</protein>
<reference evidence="2" key="1">
    <citation type="submission" date="2022-07" db="EMBL/GenBank/DDBJ databases">
        <title>Multi-strain Analysis of Pseudomonas putida Reveals Metabolic and Genetic Diversity.</title>
        <authorList>
            <person name="Monk J.M."/>
        </authorList>
    </citation>
    <scope>NUCLEOTIDE SEQUENCE</scope>
    <source>
        <strain evidence="2">17514</strain>
    </source>
</reference>
<proteinExistence type="predicted"/>
<dbReference type="RefSeq" id="WP_274079590.1">
    <property type="nucleotide sequence ID" value="NZ_JANIAN010000037.1"/>
</dbReference>
<dbReference type="AlphaFoldDB" id="A0A9X4D3N7"/>
<comment type="caution">
    <text evidence="2">The sequence shown here is derived from an EMBL/GenBank/DDBJ whole genome shotgun (WGS) entry which is preliminary data.</text>
</comment>
<dbReference type="Proteomes" id="UP001150678">
    <property type="component" value="Unassembled WGS sequence"/>
</dbReference>
<accession>A0A9X4D3N7</accession>
<keyword evidence="1" id="KW-1133">Transmembrane helix</keyword>
<gene>
    <name evidence="2" type="ORF">NP533_22595</name>
</gene>
<evidence type="ECO:0000313" key="2">
    <source>
        <dbReference type="EMBL" id="MDD2108977.1"/>
    </source>
</evidence>
<feature type="transmembrane region" description="Helical" evidence="1">
    <location>
        <begin position="60"/>
        <end position="83"/>
    </location>
</feature>
<dbReference type="EMBL" id="JANIAN010000037">
    <property type="protein sequence ID" value="MDD2108977.1"/>
    <property type="molecule type" value="Genomic_DNA"/>
</dbReference>
<evidence type="ECO:0000256" key="1">
    <source>
        <dbReference type="SAM" id="Phobius"/>
    </source>
</evidence>
<keyword evidence="1" id="KW-0812">Transmembrane</keyword>
<name>A0A9X4D3N7_9PSED</name>
<feature type="transmembrane region" description="Helical" evidence="1">
    <location>
        <begin position="6"/>
        <end position="24"/>
    </location>
</feature>
<feature type="transmembrane region" description="Helical" evidence="1">
    <location>
        <begin position="31"/>
        <end position="48"/>
    </location>
</feature>
<keyword evidence="1" id="KW-0472">Membrane</keyword>
<evidence type="ECO:0000313" key="3">
    <source>
        <dbReference type="Proteomes" id="UP001150678"/>
    </source>
</evidence>
<sequence>MILEYLNAASSGVIAIWATWCVLSGRVRDGVVGKVIYAVIALSGYAVLARSDRVFFAPSVAGTTLLAFLALAGARHIFIVMYWQRVKAWLCRVLNCEHCLEDCRYGPGGIERRKS</sequence>